<dbReference type="InterPro" id="IPR012677">
    <property type="entry name" value="Nucleotide-bd_a/b_plait_sf"/>
</dbReference>
<reference evidence="5" key="1">
    <citation type="journal article" date="2020" name="Stud. Mycol.">
        <title>101 Dothideomycetes genomes: a test case for predicting lifestyles and emergence of pathogens.</title>
        <authorList>
            <person name="Haridas S."/>
            <person name="Albert R."/>
            <person name="Binder M."/>
            <person name="Bloem J."/>
            <person name="Labutti K."/>
            <person name="Salamov A."/>
            <person name="Andreopoulos B."/>
            <person name="Baker S."/>
            <person name="Barry K."/>
            <person name="Bills G."/>
            <person name="Bluhm B."/>
            <person name="Cannon C."/>
            <person name="Castanera R."/>
            <person name="Culley D."/>
            <person name="Daum C."/>
            <person name="Ezra D."/>
            <person name="Gonzalez J."/>
            <person name="Henrissat B."/>
            <person name="Kuo A."/>
            <person name="Liang C."/>
            <person name="Lipzen A."/>
            <person name="Lutzoni F."/>
            <person name="Magnuson J."/>
            <person name="Mondo S."/>
            <person name="Nolan M."/>
            <person name="Ohm R."/>
            <person name="Pangilinan J."/>
            <person name="Park H.-J."/>
            <person name="Ramirez L."/>
            <person name="Alfaro M."/>
            <person name="Sun H."/>
            <person name="Tritt A."/>
            <person name="Yoshinaga Y."/>
            <person name="Zwiers L.-H."/>
            <person name="Turgeon B."/>
            <person name="Goodwin S."/>
            <person name="Spatafora J."/>
            <person name="Crous P."/>
            <person name="Grigoriev I."/>
        </authorList>
    </citation>
    <scope>NUCLEOTIDE SEQUENCE</scope>
    <source>
        <strain evidence="5">ATCC 36951</strain>
    </source>
</reference>
<dbReference type="Gene3D" id="3.30.70.330">
    <property type="match status" value="1"/>
</dbReference>
<dbReference type="OrthoDB" id="306690at2759"/>
<name>A0A6A6CJ72_ZASCE</name>
<dbReference type="GO" id="GO:1990247">
    <property type="term" value="F:N6-methyladenosine-containing RNA reader activity"/>
    <property type="evidence" value="ECO:0007669"/>
    <property type="project" value="TreeGrafter"/>
</dbReference>
<proteinExistence type="predicted"/>
<feature type="region of interest" description="Disordered" evidence="2">
    <location>
        <begin position="274"/>
        <end position="307"/>
    </location>
</feature>
<dbReference type="Gene3D" id="3.10.590.10">
    <property type="entry name" value="ph1033 like domains"/>
    <property type="match status" value="1"/>
</dbReference>
<feature type="region of interest" description="Disordered" evidence="2">
    <location>
        <begin position="319"/>
        <end position="340"/>
    </location>
</feature>
<accession>A0A6A6CJ72</accession>
<feature type="compositionally biased region" description="Pro residues" evidence="2">
    <location>
        <begin position="178"/>
        <end position="188"/>
    </location>
</feature>
<dbReference type="SMART" id="SM00360">
    <property type="entry name" value="RRM"/>
    <property type="match status" value="1"/>
</dbReference>
<keyword evidence="1" id="KW-0694">RNA-binding</keyword>
<feature type="region of interest" description="Disordered" evidence="2">
    <location>
        <begin position="149"/>
        <end position="198"/>
    </location>
</feature>
<dbReference type="InterPro" id="IPR007275">
    <property type="entry name" value="YTH_domain"/>
</dbReference>
<dbReference type="Pfam" id="PF04146">
    <property type="entry name" value="YTH"/>
    <property type="match status" value="1"/>
</dbReference>
<dbReference type="InterPro" id="IPR045168">
    <property type="entry name" value="YTH_prot"/>
</dbReference>
<protein>
    <recommendedName>
        <fullName evidence="7">YTH domain-containing protein</fullName>
    </recommendedName>
</protein>
<feature type="compositionally biased region" description="Low complexity" evidence="2">
    <location>
        <begin position="292"/>
        <end position="303"/>
    </location>
</feature>
<dbReference type="CDD" id="cd00590">
    <property type="entry name" value="RRM_SF"/>
    <property type="match status" value="1"/>
</dbReference>
<feature type="region of interest" description="Disordered" evidence="2">
    <location>
        <begin position="412"/>
        <end position="452"/>
    </location>
</feature>
<evidence type="ECO:0000313" key="5">
    <source>
        <dbReference type="EMBL" id="KAF2166250.1"/>
    </source>
</evidence>
<keyword evidence="6" id="KW-1185">Reference proteome</keyword>
<dbReference type="GO" id="GO:0003729">
    <property type="term" value="F:mRNA binding"/>
    <property type="evidence" value="ECO:0007669"/>
    <property type="project" value="TreeGrafter"/>
</dbReference>
<sequence>MDHHLPVAPNGYWQDPPLASPQTWPYASAPGPNAIYPSNPYPLSPVHAAHAMPGVFHPFGHQSRFTDPHSPLQSVPSYYMGHDPRTLSSTQAQQAHQAAMLHKQHVYNPAANNQSGHLNGMVPTAPNHHGYVHRQGPRYGMHTQVQPLDMNRMPTAPNAANQHHSPISPPHFQSPHVAIPPSPQAPRGPPRKPKRSGHAIWVGNIPMGASIEALKDHFSRDATMDIESVFLMAKSNCAFVNYVTEEACFAAVERFNHSLFGSVRLLCRIRRDASSNREGSQSSASMRQSPMTTDSTVSSAASSNDKLDEVSDAVAGLGISHEDDTSTPDTSPLSQQQPVLAKTKPDERYFVLKSLTKEDLQESLMKGTWETQAHNQQILHDAFYEASNVYLIFSVNKSGEYFGYARMISSPMDRSSQQSDNPFQDSTSNKTQNMKRTPATATAPRGHIIDDPPRGILFWEAEHDNRAGIVTSDGTRPPDDGTSSQQRSRPFQIEWLSVRRVTFQKTKGMRNTWNSNKEVKVARDGTELETEVGRGVVGLFHEGKSGGP</sequence>
<evidence type="ECO:0000259" key="4">
    <source>
        <dbReference type="PROSITE" id="PS50882"/>
    </source>
</evidence>
<dbReference type="RefSeq" id="XP_033667139.1">
    <property type="nucleotide sequence ID" value="XM_033812915.1"/>
</dbReference>
<dbReference type="CDD" id="cd21134">
    <property type="entry name" value="YTH"/>
    <property type="match status" value="1"/>
</dbReference>
<dbReference type="PANTHER" id="PTHR12357">
    <property type="entry name" value="YTH YT521-B HOMOLOGY DOMAIN-CONTAINING"/>
    <property type="match status" value="1"/>
</dbReference>
<dbReference type="AlphaFoldDB" id="A0A6A6CJ72"/>
<dbReference type="InterPro" id="IPR057720">
    <property type="entry name" value="RRM_YTH1"/>
</dbReference>
<dbReference type="InterPro" id="IPR000504">
    <property type="entry name" value="RRM_dom"/>
</dbReference>
<dbReference type="PROSITE" id="PS50882">
    <property type="entry name" value="YTH"/>
    <property type="match status" value="1"/>
</dbReference>
<evidence type="ECO:0000256" key="2">
    <source>
        <dbReference type="SAM" id="MobiDB-lite"/>
    </source>
</evidence>
<evidence type="ECO:0008006" key="7">
    <source>
        <dbReference type="Google" id="ProtNLM"/>
    </source>
</evidence>
<feature type="domain" description="YTH" evidence="4">
    <location>
        <begin position="347"/>
        <end position="540"/>
    </location>
</feature>
<dbReference type="InterPro" id="IPR035979">
    <property type="entry name" value="RBD_domain_sf"/>
</dbReference>
<dbReference type="GO" id="GO:0000398">
    <property type="term" value="P:mRNA splicing, via spliceosome"/>
    <property type="evidence" value="ECO:0007669"/>
    <property type="project" value="TreeGrafter"/>
</dbReference>
<feature type="compositionally biased region" description="Polar residues" evidence="2">
    <location>
        <begin position="327"/>
        <end position="338"/>
    </location>
</feature>
<evidence type="ECO:0000259" key="3">
    <source>
        <dbReference type="PROSITE" id="PS50102"/>
    </source>
</evidence>
<dbReference type="Proteomes" id="UP000799537">
    <property type="component" value="Unassembled WGS sequence"/>
</dbReference>
<dbReference type="EMBL" id="ML993597">
    <property type="protein sequence ID" value="KAF2166250.1"/>
    <property type="molecule type" value="Genomic_DNA"/>
</dbReference>
<gene>
    <name evidence="5" type="ORF">M409DRAFT_55109</name>
</gene>
<feature type="compositionally biased region" description="Polar residues" evidence="2">
    <location>
        <begin position="276"/>
        <end position="291"/>
    </location>
</feature>
<dbReference type="GO" id="GO:0000381">
    <property type="term" value="P:regulation of alternative mRNA splicing, via spliceosome"/>
    <property type="evidence" value="ECO:0007669"/>
    <property type="project" value="TreeGrafter"/>
</dbReference>
<dbReference type="SUPFAM" id="SSF54928">
    <property type="entry name" value="RNA-binding domain, RBD"/>
    <property type="match status" value="1"/>
</dbReference>
<dbReference type="GO" id="GO:0005654">
    <property type="term" value="C:nucleoplasm"/>
    <property type="evidence" value="ECO:0007669"/>
    <property type="project" value="TreeGrafter"/>
</dbReference>
<dbReference type="PANTHER" id="PTHR12357:SF3">
    <property type="entry name" value="YTH DOMAIN-CONTAINING PROTEIN 1"/>
    <property type="match status" value="1"/>
</dbReference>
<organism evidence="5 6">
    <name type="scientific">Zasmidium cellare ATCC 36951</name>
    <dbReference type="NCBI Taxonomy" id="1080233"/>
    <lineage>
        <taxon>Eukaryota</taxon>
        <taxon>Fungi</taxon>
        <taxon>Dikarya</taxon>
        <taxon>Ascomycota</taxon>
        <taxon>Pezizomycotina</taxon>
        <taxon>Dothideomycetes</taxon>
        <taxon>Dothideomycetidae</taxon>
        <taxon>Mycosphaerellales</taxon>
        <taxon>Mycosphaerellaceae</taxon>
        <taxon>Zasmidium</taxon>
    </lineage>
</organism>
<evidence type="ECO:0000313" key="6">
    <source>
        <dbReference type="Proteomes" id="UP000799537"/>
    </source>
</evidence>
<dbReference type="GeneID" id="54566187"/>
<feature type="domain" description="RRM" evidence="3">
    <location>
        <begin position="198"/>
        <end position="272"/>
    </location>
</feature>
<evidence type="ECO:0000256" key="1">
    <source>
        <dbReference type="PROSITE-ProRule" id="PRU00176"/>
    </source>
</evidence>
<feature type="compositionally biased region" description="Polar residues" evidence="2">
    <location>
        <begin position="412"/>
        <end position="435"/>
    </location>
</feature>
<dbReference type="Pfam" id="PF25701">
    <property type="entry name" value="RRM_YTH1"/>
    <property type="match status" value="1"/>
</dbReference>
<feature type="region of interest" description="Disordered" evidence="2">
    <location>
        <begin position="467"/>
        <end position="489"/>
    </location>
</feature>
<dbReference type="PROSITE" id="PS50102">
    <property type="entry name" value="RRM"/>
    <property type="match status" value="1"/>
</dbReference>